<dbReference type="AlphaFoldDB" id="A0A979FFZ6"/>
<dbReference type="Proteomes" id="UP000694843">
    <property type="component" value="Unplaced"/>
</dbReference>
<evidence type="ECO:0000256" key="8">
    <source>
        <dbReference type="SAM" id="Phobius"/>
    </source>
</evidence>
<keyword evidence="4" id="KW-0904">Protein phosphatase</keyword>
<name>A0A979FFZ6_HYAAZ</name>
<feature type="compositionally biased region" description="Polar residues" evidence="7">
    <location>
        <begin position="662"/>
        <end position="675"/>
    </location>
</feature>
<evidence type="ECO:0000256" key="6">
    <source>
        <dbReference type="ARBA" id="ARBA00051722"/>
    </source>
</evidence>
<dbReference type="GO" id="GO:0048666">
    <property type="term" value="P:neuron development"/>
    <property type="evidence" value="ECO:0007669"/>
    <property type="project" value="UniProtKB-ARBA"/>
</dbReference>
<evidence type="ECO:0000313" key="12">
    <source>
        <dbReference type="Proteomes" id="UP000694843"/>
    </source>
</evidence>
<feature type="domain" description="Tyrosine-protein phosphatase" evidence="9">
    <location>
        <begin position="367"/>
        <end position="627"/>
    </location>
</feature>
<dbReference type="GO" id="GO:0004725">
    <property type="term" value="F:protein tyrosine phosphatase activity"/>
    <property type="evidence" value="ECO:0007669"/>
    <property type="project" value="UniProtKB-EC"/>
</dbReference>
<dbReference type="KEGG" id="hazt:108664637"/>
<dbReference type="SMART" id="SM00060">
    <property type="entry name" value="FN3"/>
    <property type="match status" value="2"/>
</dbReference>
<protein>
    <submittedName>
        <fullName evidence="13">Receptor-type tyrosine-protein phosphatase O</fullName>
    </submittedName>
</protein>
<accession>A0A979FFZ6</accession>
<gene>
    <name evidence="13" type="primary">LOC108664637</name>
</gene>
<feature type="domain" description="Fibronectin type-III" evidence="11">
    <location>
        <begin position="164"/>
        <end position="279"/>
    </location>
</feature>
<dbReference type="InterPro" id="IPR000387">
    <property type="entry name" value="Tyr_Pase_dom"/>
</dbReference>
<dbReference type="PROSITE" id="PS00383">
    <property type="entry name" value="TYR_PHOSPHATASE_1"/>
    <property type="match status" value="1"/>
</dbReference>
<dbReference type="Gene3D" id="3.90.190.10">
    <property type="entry name" value="Protein tyrosine phosphatase superfamily"/>
    <property type="match status" value="1"/>
</dbReference>
<comment type="catalytic activity">
    <reaction evidence="6">
        <text>O-phospho-L-tyrosyl-[protein] + H2O = L-tyrosyl-[protein] + phosphate</text>
        <dbReference type="Rhea" id="RHEA:10684"/>
        <dbReference type="Rhea" id="RHEA-COMP:10136"/>
        <dbReference type="Rhea" id="RHEA-COMP:20101"/>
        <dbReference type="ChEBI" id="CHEBI:15377"/>
        <dbReference type="ChEBI" id="CHEBI:43474"/>
        <dbReference type="ChEBI" id="CHEBI:46858"/>
        <dbReference type="ChEBI" id="CHEBI:61978"/>
        <dbReference type="EC" id="3.1.3.48"/>
    </reaction>
</comment>
<feature type="domain" description="Fibronectin type-III" evidence="11">
    <location>
        <begin position="59"/>
        <end position="158"/>
    </location>
</feature>
<dbReference type="InterPro" id="IPR029021">
    <property type="entry name" value="Prot-tyrosine_phosphatase-like"/>
</dbReference>
<evidence type="ECO:0000256" key="1">
    <source>
        <dbReference type="ARBA" id="ARBA00004167"/>
    </source>
</evidence>
<dbReference type="SUPFAM" id="SSF49265">
    <property type="entry name" value="Fibronectin type III"/>
    <property type="match status" value="1"/>
</dbReference>
<dbReference type="InterPro" id="IPR050348">
    <property type="entry name" value="Protein-Tyr_Phosphatase"/>
</dbReference>
<evidence type="ECO:0000259" key="9">
    <source>
        <dbReference type="PROSITE" id="PS50055"/>
    </source>
</evidence>
<evidence type="ECO:0000259" key="11">
    <source>
        <dbReference type="PROSITE" id="PS50853"/>
    </source>
</evidence>
<dbReference type="InterPro" id="IPR013783">
    <property type="entry name" value="Ig-like_fold"/>
</dbReference>
<keyword evidence="12" id="KW-1185">Reference proteome</keyword>
<dbReference type="GeneID" id="108664637"/>
<evidence type="ECO:0000256" key="5">
    <source>
        <dbReference type="ARBA" id="ARBA00023136"/>
    </source>
</evidence>
<reference evidence="13" key="1">
    <citation type="submission" date="2025-08" db="UniProtKB">
        <authorList>
            <consortium name="RefSeq"/>
        </authorList>
    </citation>
    <scope>IDENTIFICATION</scope>
    <source>
        <tissue evidence="13">Whole organism</tissue>
    </source>
</reference>
<keyword evidence="3" id="KW-0378">Hydrolase</keyword>
<keyword evidence="8" id="KW-1133">Transmembrane helix</keyword>
<feature type="transmembrane region" description="Helical" evidence="8">
    <location>
        <begin position="292"/>
        <end position="315"/>
    </location>
</feature>
<dbReference type="Pfam" id="PF00102">
    <property type="entry name" value="Y_phosphatase"/>
    <property type="match status" value="1"/>
</dbReference>
<feature type="region of interest" description="Disordered" evidence="7">
    <location>
        <begin position="656"/>
        <end position="675"/>
    </location>
</feature>
<dbReference type="InterPro" id="IPR003595">
    <property type="entry name" value="Tyr_Pase_cat"/>
</dbReference>
<comment type="subcellular location">
    <subcellularLocation>
        <location evidence="1">Membrane</location>
        <topology evidence="1">Single-pass membrane protein</topology>
    </subcellularLocation>
</comment>
<dbReference type="SUPFAM" id="SSF52799">
    <property type="entry name" value="(Phosphotyrosine protein) phosphatases II"/>
    <property type="match status" value="1"/>
</dbReference>
<dbReference type="InterPro" id="IPR016130">
    <property type="entry name" value="Tyr_Pase_AS"/>
</dbReference>
<evidence type="ECO:0000256" key="3">
    <source>
        <dbReference type="ARBA" id="ARBA00022801"/>
    </source>
</evidence>
<dbReference type="InterPro" id="IPR000242">
    <property type="entry name" value="PTP_cat"/>
</dbReference>
<keyword evidence="13" id="KW-0675">Receptor</keyword>
<evidence type="ECO:0000259" key="10">
    <source>
        <dbReference type="PROSITE" id="PS50056"/>
    </source>
</evidence>
<dbReference type="PROSITE" id="PS50055">
    <property type="entry name" value="TYR_PHOSPHATASE_PTP"/>
    <property type="match status" value="1"/>
</dbReference>
<feature type="domain" description="Tyrosine specific protein phosphatases" evidence="10">
    <location>
        <begin position="546"/>
        <end position="618"/>
    </location>
</feature>
<dbReference type="GO" id="GO:0016020">
    <property type="term" value="C:membrane"/>
    <property type="evidence" value="ECO:0007669"/>
    <property type="project" value="UniProtKB-SubCell"/>
</dbReference>
<dbReference type="Gene3D" id="2.60.40.10">
    <property type="entry name" value="Immunoglobulins"/>
    <property type="match status" value="2"/>
</dbReference>
<evidence type="ECO:0000313" key="13">
    <source>
        <dbReference type="RefSeq" id="XP_047735830.1"/>
    </source>
</evidence>
<dbReference type="PROSITE" id="PS50056">
    <property type="entry name" value="TYR_PHOSPHATASE_2"/>
    <property type="match status" value="1"/>
</dbReference>
<organism evidence="12 13">
    <name type="scientific">Hyalella azteca</name>
    <name type="common">Amphipod</name>
    <dbReference type="NCBI Taxonomy" id="294128"/>
    <lineage>
        <taxon>Eukaryota</taxon>
        <taxon>Metazoa</taxon>
        <taxon>Ecdysozoa</taxon>
        <taxon>Arthropoda</taxon>
        <taxon>Crustacea</taxon>
        <taxon>Multicrustacea</taxon>
        <taxon>Malacostraca</taxon>
        <taxon>Eumalacostraca</taxon>
        <taxon>Peracarida</taxon>
        <taxon>Amphipoda</taxon>
        <taxon>Senticaudata</taxon>
        <taxon>Talitrida</taxon>
        <taxon>Talitroidea</taxon>
        <taxon>Hyalellidae</taxon>
        <taxon>Hyalella</taxon>
    </lineage>
</organism>
<evidence type="ECO:0000256" key="7">
    <source>
        <dbReference type="SAM" id="MobiDB-lite"/>
    </source>
</evidence>
<dbReference type="OrthoDB" id="6274266at2759"/>
<dbReference type="SMART" id="SM00404">
    <property type="entry name" value="PTPc_motif"/>
    <property type="match status" value="1"/>
</dbReference>
<keyword evidence="2" id="KW-0732">Signal</keyword>
<evidence type="ECO:0000256" key="2">
    <source>
        <dbReference type="ARBA" id="ARBA00022729"/>
    </source>
</evidence>
<dbReference type="CDD" id="cd00047">
    <property type="entry name" value="PTPc"/>
    <property type="match status" value="1"/>
</dbReference>
<dbReference type="PANTHER" id="PTHR19134:SF550">
    <property type="entry name" value="PROTEIN-TYROSINE-PHOSPHATASE"/>
    <property type="match status" value="1"/>
</dbReference>
<sequence>MKETTSYENYTVTVEENVSSKNISICIAPAFNSTSRNESCLELLFNPEEKCFGRMPFLAVQSLIINSLDCHGITLNWKTQPVPLCKVTRYLLSYSSTPLAQSGHSPLEDVQQNITINPSSHSYTISDPHSLSVYNVCVVAEYTSGFSTSTCIQNTTGDLAGFIASHELETISAGQNSLTISWTPPECPDRVTRYGINATLRNATQNASILAFMNSSDCSDPQSGVSQVAGRNTSSRCVFTIHNLQPGQDYRVVVTAYTNDTKIGTDISGIFYTFESRETEVTTRNLVNDKTILLIVSVGSCIGGLSIIALCIFYCRKKSRVQTLDSEEEGRSIAPNVTSTRRQMYCKELMEKMDERRLENILERETLFEEFALLDEKSPKKSTANALKEENASYNRSGVPLPFDSSRVVLQRQTSNLRSDYINASYVTSTKGPNLTFIAAQSPMDETVLSFWQMIWQQRAKIVVMIASWEEQNEIVSALYLPTCEDPTLECGPFTIELTEEVNIDDVWYERTLAVSDGIFSLQLLHYQFVAWPSQGSKLPDAEVFCQFQHTVRFNTNENESTVVVHCNNGSGRTGTFLALWNVLLAAETREGHLSVTDVVRDMRECRSNLVENKKQFVFLLNCCTRRLTSPTLVANDDPGSELSSLDSELIQLARIEPDGNSRPNSSLSGQIIRS</sequence>
<dbReference type="InterPro" id="IPR003961">
    <property type="entry name" value="FN3_dom"/>
</dbReference>
<keyword evidence="8" id="KW-0812">Transmembrane</keyword>
<keyword evidence="5 8" id="KW-0472">Membrane</keyword>
<dbReference type="Pfam" id="PF00041">
    <property type="entry name" value="fn3"/>
    <property type="match status" value="1"/>
</dbReference>
<dbReference type="PROSITE" id="PS50853">
    <property type="entry name" value="FN3"/>
    <property type="match status" value="2"/>
</dbReference>
<dbReference type="RefSeq" id="XP_047735830.1">
    <property type="nucleotide sequence ID" value="XM_047879874.1"/>
</dbReference>
<proteinExistence type="predicted"/>
<dbReference type="PANTHER" id="PTHR19134">
    <property type="entry name" value="RECEPTOR-TYPE TYROSINE-PROTEIN PHOSPHATASE"/>
    <property type="match status" value="1"/>
</dbReference>
<dbReference type="InterPro" id="IPR036116">
    <property type="entry name" value="FN3_sf"/>
</dbReference>
<dbReference type="SMART" id="SM00194">
    <property type="entry name" value="PTPc"/>
    <property type="match status" value="1"/>
</dbReference>
<dbReference type="CDD" id="cd00063">
    <property type="entry name" value="FN3"/>
    <property type="match status" value="2"/>
</dbReference>
<evidence type="ECO:0000256" key="4">
    <source>
        <dbReference type="ARBA" id="ARBA00022912"/>
    </source>
</evidence>
<dbReference type="PRINTS" id="PR00700">
    <property type="entry name" value="PRTYPHPHTASE"/>
</dbReference>